<keyword evidence="3" id="KW-1185">Reference proteome</keyword>
<comment type="caution">
    <text evidence="2">The sequence shown here is derived from an EMBL/GenBank/DDBJ whole genome shotgun (WGS) entry which is preliminary data.</text>
</comment>
<dbReference type="InterPro" id="IPR024983">
    <property type="entry name" value="CHAT_dom"/>
</dbReference>
<sequence>MRPTYQPVLLSVDFSSYHRGFFVRWEANEVIDITQSQMPMPIAAHDVPLVLRALDVLQDPAYPHPWTSAQEAAFTFSPAEQDRLRELDFWDDGDRVPSDLPRRVGRRLFRALTHDKRGAEALKIVRNYALAVDRPLLMACHFNAHAPADIALAALPWELLWADEPTPLLAERRLSASIERRLKHTGPPPQPAPGSGALRILALSPQAGIPPELRQLERSARMSALQPLLELGLAEMRELSPVSRRELERVVREWSPDVIHYYGHGRYEQGAGALLLDRESGGEEWTPPGALAAAAGGVRMVLLHACQGAMATPGSALLSSVAPALSIAGVPVVIGMQFTIRADAATRIASIVYAGLAQGRSVQEALVAARIALYVGETDQVSWFVPALYVRNRTLGPIYLRPPSDQPPALTLGNRSPARQPSPVIRRLRIQDEWYRRRYGIDPM</sequence>
<evidence type="ECO:0000313" key="3">
    <source>
        <dbReference type="Proteomes" id="UP000078287"/>
    </source>
</evidence>
<evidence type="ECO:0000259" key="1">
    <source>
        <dbReference type="Pfam" id="PF12770"/>
    </source>
</evidence>
<dbReference type="Pfam" id="PF12770">
    <property type="entry name" value="CHAT"/>
    <property type="match status" value="1"/>
</dbReference>
<dbReference type="OrthoDB" id="8253226at2"/>
<gene>
    <name evidence="2" type="ORF">A6A03_00030</name>
</gene>
<evidence type="ECO:0000313" key="2">
    <source>
        <dbReference type="EMBL" id="OAN47409.1"/>
    </source>
</evidence>
<accession>A0A178MF98</accession>
<reference evidence="2 3" key="1">
    <citation type="submission" date="2016-04" db="EMBL/GenBank/DDBJ databases">
        <title>Chloroflexus islandicus sp. nov., a thermophilic filamentous anoxygenic phototrophic bacterium from geyser Strokkur (Iceland).</title>
        <authorList>
            <person name="Gaisin V.A."/>
            <person name="Kalashnikov A.M."/>
            <person name="Sukhacheva M.V."/>
            <person name="Grouzdev D.S."/>
            <person name="Ivanov T.M."/>
            <person name="Kuznetsov B."/>
            <person name="Gorlenko V.M."/>
        </authorList>
    </citation>
    <scope>NUCLEOTIDE SEQUENCE [LARGE SCALE GENOMIC DNA]</scope>
    <source>
        <strain evidence="3">isl-2</strain>
    </source>
</reference>
<proteinExistence type="predicted"/>
<dbReference type="STRING" id="1707952.A6A03_00030"/>
<protein>
    <submittedName>
        <fullName evidence="2">CHAT domain-containing protein</fullName>
    </submittedName>
</protein>
<name>A0A178MF98_9CHLR</name>
<dbReference type="RefSeq" id="WP_066784646.1">
    <property type="nucleotide sequence ID" value="NZ_LWQS01000038.1"/>
</dbReference>
<dbReference type="AlphaFoldDB" id="A0A178MF98"/>
<organism evidence="2 3">
    <name type="scientific">Chloroflexus islandicus</name>
    <dbReference type="NCBI Taxonomy" id="1707952"/>
    <lineage>
        <taxon>Bacteria</taxon>
        <taxon>Bacillati</taxon>
        <taxon>Chloroflexota</taxon>
        <taxon>Chloroflexia</taxon>
        <taxon>Chloroflexales</taxon>
        <taxon>Chloroflexineae</taxon>
        <taxon>Chloroflexaceae</taxon>
        <taxon>Chloroflexus</taxon>
    </lineage>
</organism>
<dbReference type="EMBL" id="LWQS01000038">
    <property type="protein sequence ID" value="OAN47409.1"/>
    <property type="molecule type" value="Genomic_DNA"/>
</dbReference>
<dbReference type="Proteomes" id="UP000078287">
    <property type="component" value="Unassembled WGS sequence"/>
</dbReference>
<feature type="domain" description="CHAT" evidence="1">
    <location>
        <begin position="149"/>
        <end position="380"/>
    </location>
</feature>